<proteinExistence type="predicted"/>
<keyword evidence="3" id="KW-0456">Lyase</keyword>
<dbReference type="InterPro" id="IPR050312">
    <property type="entry name" value="IolE/XylAMocC-like"/>
</dbReference>
<dbReference type="AlphaFoldDB" id="A0A3S9W6I7"/>
<evidence type="ECO:0000256" key="1">
    <source>
        <dbReference type="ARBA" id="ARBA00023277"/>
    </source>
</evidence>
<dbReference type="KEGG" id="mlv:CVS47_00304"/>
<feature type="domain" description="Xylose isomerase-like TIM barrel" evidence="2">
    <location>
        <begin position="37"/>
        <end position="284"/>
    </location>
</feature>
<dbReference type="EMBL" id="CP031423">
    <property type="protein sequence ID" value="AZS35707.1"/>
    <property type="molecule type" value="Genomic_DNA"/>
</dbReference>
<dbReference type="EC" id="4.2.1.44" evidence="3"/>
<dbReference type="Pfam" id="PF01261">
    <property type="entry name" value="AP_endonuc_2"/>
    <property type="match status" value="1"/>
</dbReference>
<name>A0A3S9W6I7_9MICO</name>
<organism evidence="3 4">
    <name type="scientific">Microbacterium lemovicicum</name>
    <dbReference type="NCBI Taxonomy" id="1072463"/>
    <lineage>
        <taxon>Bacteria</taxon>
        <taxon>Bacillati</taxon>
        <taxon>Actinomycetota</taxon>
        <taxon>Actinomycetes</taxon>
        <taxon>Micrococcales</taxon>
        <taxon>Microbacteriaceae</taxon>
        <taxon>Microbacterium</taxon>
    </lineage>
</organism>
<evidence type="ECO:0000313" key="4">
    <source>
        <dbReference type="Proteomes" id="UP000276888"/>
    </source>
</evidence>
<dbReference type="SUPFAM" id="SSF51658">
    <property type="entry name" value="Xylose isomerase-like"/>
    <property type="match status" value="1"/>
</dbReference>
<dbReference type="Proteomes" id="UP000276888">
    <property type="component" value="Chromosome"/>
</dbReference>
<dbReference type="InterPro" id="IPR036237">
    <property type="entry name" value="Xyl_isomerase-like_sf"/>
</dbReference>
<dbReference type="Gene3D" id="3.20.20.150">
    <property type="entry name" value="Divalent-metal-dependent TIM barrel enzymes"/>
    <property type="match status" value="1"/>
</dbReference>
<reference evidence="3 4" key="1">
    <citation type="submission" date="2018-08" db="EMBL/GenBank/DDBJ databases">
        <title>Microbacterium lemovicicum sp. nov., a bacterium isolated from a natural uranium-rich soil.</title>
        <authorList>
            <person name="ORTET P."/>
        </authorList>
    </citation>
    <scope>NUCLEOTIDE SEQUENCE [LARGE SCALE GENOMIC DNA]</scope>
    <source>
        <strain evidence="3 4">Viu22</strain>
    </source>
</reference>
<keyword evidence="1" id="KW-0119">Carbohydrate metabolism</keyword>
<dbReference type="GO" id="GO:0050114">
    <property type="term" value="F:myo-inosose-2 dehydratase activity"/>
    <property type="evidence" value="ECO:0007669"/>
    <property type="project" value="UniProtKB-EC"/>
</dbReference>
<evidence type="ECO:0000259" key="2">
    <source>
        <dbReference type="Pfam" id="PF01261"/>
    </source>
</evidence>
<gene>
    <name evidence="3" type="primary">iolE_2</name>
    <name evidence="3" type="ORF">CVS47_00304</name>
</gene>
<dbReference type="PANTHER" id="PTHR12110:SF21">
    <property type="entry name" value="XYLOSE ISOMERASE-LIKE TIM BARREL DOMAIN-CONTAINING PROTEIN"/>
    <property type="match status" value="1"/>
</dbReference>
<dbReference type="RefSeq" id="WP_164734580.1">
    <property type="nucleotide sequence ID" value="NZ_CP031423.1"/>
</dbReference>
<dbReference type="PANTHER" id="PTHR12110">
    <property type="entry name" value="HYDROXYPYRUVATE ISOMERASE"/>
    <property type="match status" value="1"/>
</dbReference>
<accession>A0A3S9W6I7</accession>
<dbReference type="InterPro" id="IPR013022">
    <property type="entry name" value="Xyl_isomerase-like_TIM-brl"/>
</dbReference>
<keyword evidence="4" id="KW-1185">Reference proteome</keyword>
<sequence>MPRHDRIALNPIQWAATSDGWVDGSIAPDADVVLGSVADAGFAAVHVEARQAALGQEYADQAARHGLALGPGITGNDWNDDPAVRRRRLDEVRRTGADYAALGIEVVFFGANMPPDHPRVAHAAIGLDADAGRLARMVDLLGETATVLTSEGVRPALHPHVGSWVETEAETRAVLDGVSDTVLSFGPDIGHLAWAGADPVALLTAYRDRVVGVHLKDYRADVAAESREQRRSYREAVMAGLWVEPGRGDADIPALFDLFSDRPELWWVVEVDQPAAPSAQESIRLCGRWLADMTGDVI</sequence>
<protein>
    <submittedName>
        <fullName evidence="3">Inosose dehydratase</fullName>
        <ecNumber evidence="3">4.2.1.44</ecNumber>
    </submittedName>
</protein>
<evidence type="ECO:0000313" key="3">
    <source>
        <dbReference type="EMBL" id="AZS35707.1"/>
    </source>
</evidence>